<dbReference type="Gene3D" id="3.60.21.10">
    <property type="match status" value="1"/>
</dbReference>
<dbReference type="InterPro" id="IPR004843">
    <property type="entry name" value="Calcineurin-like_PHP"/>
</dbReference>
<accession>A0A6B2LFP3</accession>
<sequence>MIHGGDFTYTGKPPAVEKFNDWLGRLPHKHKVVIAGNHDVTFHAEYYHTKYRRYHDQRFPSQKTKNSLTNCIYLEDGEVTVEGVRIYGSPWQPEFCDWAFNLSGSEALKEKWDLIPTGIDILVTHGPPFGFGGICLPRREDAGCYELLQAIKRTRPIIHVAGHIHEGYGAASDNGVAYVNASSVNQKYALTNRAVVIDITAGEDNTNPIVT</sequence>
<dbReference type="PANTHER" id="PTHR12905:SF0">
    <property type="entry name" value="CALCINEURIN-LIKE PHOSPHOESTERASE DOMAIN-CONTAINING PROTEIN"/>
    <property type="match status" value="1"/>
</dbReference>
<reference evidence="2" key="1">
    <citation type="journal article" date="2020" name="J. Eukaryot. Microbiol.">
        <title>De novo Sequencing, Assembly and Annotation of the Transcriptome for the Free-Living Testate Amoeba Arcella intermedia.</title>
        <authorList>
            <person name="Ribeiro G.M."/>
            <person name="Porfirio-Sousa A.L."/>
            <person name="Maurer-Alcala X.X."/>
            <person name="Katz L.A."/>
            <person name="Lahr D.J.G."/>
        </authorList>
    </citation>
    <scope>NUCLEOTIDE SEQUENCE</scope>
</reference>
<name>A0A6B2LFP3_9EUKA</name>
<dbReference type="Pfam" id="PF00149">
    <property type="entry name" value="Metallophos"/>
    <property type="match status" value="1"/>
</dbReference>
<dbReference type="GO" id="GO:0016787">
    <property type="term" value="F:hydrolase activity"/>
    <property type="evidence" value="ECO:0007669"/>
    <property type="project" value="InterPro"/>
</dbReference>
<dbReference type="EMBL" id="GIBP01006904">
    <property type="protein sequence ID" value="NDV35873.1"/>
    <property type="molecule type" value="Transcribed_RNA"/>
</dbReference>
<dbReference type="InterPro" id="IPR029052">
    <property type="entry name" value="Metallo-depent_PP-like"/>
</dbReference>
<dbReference type="InterPro" id="IPR051693">
    <property type="entry name" value="UPF0046_metallophosphoest"/>
</dbReference>
<evidence type="ECO:0000259" key="1">
    <source>
        <dbReference type="Pfam" id="PF00149"/>
    </source>
</evidence>
<organism evidence="2">
    <name type="scientific">Arcella intermedia</name>
    <dbReference type="NCBI Taxonomy" id="1963864"/>
    <lineage>
        <taxon>Eukaryota</taxon>
        <taxon>Amoebozoa</taxon>
        <taxon>Tubulinea</taxon>
        <taxon>Elardia</taxon>
        <taxon>Arcellinida</taxon>
        <taxon>Sphaerothecina</taxon>
        <taxon>Arcellidae</taxon>
        <taxon>Arcella</taxon>
    </lineage>
</organism>
<evidence type="ECO:0000313" key="2">
    <source>
        <dbReference type="EMBL" id="NDV35873.1"/>
    </source>
</evidence>
<proteinExistence type="predicted"/>
<protein>
    <recommendedName>
        <fullName evidence="1">Calcineurin-like phosphoesterase domain-containing protein</fullName>
    </recommendedName>
</protein>
<dbReference type="AlphaFoldDB" id="A0A6B2LFP3"/>
<dbReference type="SUPFAM" id="SSF56300">
    <property type="entry name" value="Metallo-dependent phosphatases"/>
    <property type="match status" value="1"/>
</dbReference>
<feature type="domain" description="Calcineurin-like phosphoesterase" evidence="1">
    <location>
        <begin position="2"/>
        <end position="166"/>
    </location>
</feature>
<dbReference type="PANTHER" id="PTHR12905">
    <property type="entry name" value="METALLOPHOSPHOESTERASE"/>
    <property type="match status" value="1"/>
</dbReference>
<dbReference type="CDD" id="cd07379">
    <property type="entry name" value="MPP_239FB"/>
    <property type="match status" value="1"/>
</dbReference>